<accession>A0A6G1JG37</accession>
<feature type="compositionally biased region" description="Low complexity" evidence="1">
    <location>
        <begin position="788"/>
        <end position="799"/>
    </location>
</feature>
<evidence type="ECO:0000313" key="4">
    <source>
        <dbReference type="EMBL" id="KAF2689103.1"/>
    </source>
</evidence>
<keyword evidence="2" id="KW-1133">Transmembrane helix</keyword>
<feature type="chain" id="PRO_5026164828" evidence="3">
    <location>
        <begin position="28"/>
        <end position="830"/>
    </location>
</feature>
<keyword evidence="2" id="KW-0812">Transmembrane</keyword>
<feature type="transmembrane region" description="Helical" evidence="2">
    <location>
        <begin position="213"/>
        <end position="237"/>
    </location>
</feature>
<protein>
    <submittedName>
        <fullName evidence="4">Uncharacterized protein</fullName>
    </submittedName>
</protein>
<feature type="compositionally biased region" description="Basic and acidic residues" evidence="1">
    <location>
        <begin position="818"/>
        <end position="830"/>
    </location>
</feature>
<feature type="transmembrane region" description="Helical" evidence="2">
    <location>
        <begin position="554"/>
        <end position="579"/>
    </location>
</feature>
<dbReference type="Proteomes" id="UP000799291">
    <property type="component" value="Unassembled WGS sequence"/>
</dbReference>
<dbReference type="EMBL" id="MU005572">
    <property type="protein sequence ID" value="KAF2689103.1"/>
    <property type="molecule type" value="Genomic_DNA"/>
</dbReference>
<keyword evidence="3" id="KW-0732">Signal</keyword>
<evidence type="ECO:0000256" key="3">
    <source>
        <dbReference type="SAM" id="SignalP"/>
    </source>
</evidence>
<gene>
    <name evidence="4" type="ORF">K458DRAFT_123851</name>
</gene>
<feature type="compositionally biased region" description="Polar residues" evidence="1">
    <location>
        <begin position="757"/>
        <end position="770"/>
    </location>
</feature>
<feature type="transmembrane region" description="Helical" evidence="2">
    <location>
        <begin position="432"/>
        <end position="449"/>
    </location>
</feature>
<feature type="transmembrane region" description="Helical" evidence="2">
    <location>
        <begin position="243"/>
        <end position="262"/>
    </location>
</feature>
<feature type="transmembrane region" description="Helical" evidence="2">
    <location>
        <begin position="591"/>
        <end position="610"/>
    </location>
</feature>
<keyword evidence="5" id="KW-1185">Reference proteome</keyword>
<feature type="region of interest" description="Disordered" evidence="1">
    <location>
        <begin position="729"/>
        <end position="830"/>
    </location>
</feature>
<feature type="transmembrane region" description="Helical" evidence="2">
    <location>
        <begin position="685"/>
        <end position="707"/>
    </location>
</feature>
<proteinExistence type="predicted"/>
<feature type="transmembrane region" description="Helical" evidence="2">
    <location>
        <begin position="390"/>
        <end position="412"/>
    </location>
</feature>
<reference evidence="4" key="1">
    <citation type="journal article" date="2020" name="Stud. Mycol.">
        <title>101 Dothideomycetes genomes: a test case for predicting lifestyles and emergence of pathogens.</title>
        <authorList>
            <person name="Haridas S."/>
            <person name="Albert R."/>
            <person name="Binder M."/>
            <person name="Bloem J."/>
            <person name="Labutti K."/>
            <person name="Salamov A."/>
            <person name="Andreopoulos B."/>
            <person name="Baker S."/>
            <person name="Barry K."/>
            <person name="Bills G."/>
            <person name="Bluhm B."/>
            <person name="Cannon C."/>
            <person name="Castanera R."/>
            <person name="Culley D."/>
            <person name="Daum C."/>
            <person name="Ezra D."/>
            <person name="Gonzalez J."/>
            <person name="Henrissat B."/>
            <person name="Kuo A."/>
            <person name="Liang C."/>
            <person name="Lipzen A."/>
            <person name="Lutzoni F."/>
            <person name="Magnuson J."/>
            <person name="Mondo S."/>
            <person name="Nolan M."/>
            <person name="Ohm R."/>
            <person name="Pangilinan J."/>
            <person name="Park H.-J."/>
            <person name="Ramirez L."/>
            <person name="Alfaro M."/>
            <person name="Sun H."/>
            <person name="Tritt A."/>
            <person name="Yoshinaga Y."/>
            <person name="Zwiers L.-H."/>
            <person name="Turgeon B."/>
            <person name="Goodwin S."/>
            <person name="Spatafora J."/>
            <person name="Crous P."/>
            <person name="Grigoriev I."/>
        </authorList>
    </citation>
    <scope>NUCLEOTIDE SEQUENCE</scope>
    <source>
        <strain evidence="4">CBS 122367</strain>
    </source>
</reference>
<feature type="compositionally biased region" description="Basic and acidic residues" evidence="1">
    <location>
        <begin position="734"/>
        <end position="745"/>
    </location>
</feature>
<evidence type="ECO:0000256" key="2">
    <source>
        <dbReference type="SAM" id="Phobius"/>
    </source>
</evidence>
<dbReference type="AlphaFoldDB" id="A0A6G1JG37"/>
<dbReference type="OrthoDB" id="5392263at2759"/>
<sequence length="830" mass="93025">MDLRTRYLQWRLMIAIVLAVIVPRAHGQDPAPETDYFDPLKDLDAPAPHGVANQNFTICCLRALNDWRKNPNNPDPNKPDIIVQSSKSPFNVFNTADDLRKNGAKEQFPCGAEYDDKEEGATRVKISYTWCKSNCGGWQRSRSAVLEQWVQPFVGFILPAAVFCLNVPRKNVINISDRLFMNLTKAITKNWGTFTDTLRATEGRFTTGSLPDLSVFFLHSAGTLLGFLIGALIAALIGFANVVVWVLVVFSTAAPMILSGLYEATIDRQVLRAIEKDMSGSKKPKGQTEKDHSSRLTYHIHLLYAVLVGNLVLRKTATSAPTQDTDPIQSTPAFSCWSRCFRQQARNDLDINSERAWVDIEALVEDLDPVVETSKAKTKTRLKSMLQCQASFGATIGAPVAFYLGSFLFSVFGNHAKLGDSDVSLTLAFGEWWMTIPHVAIVSGCLLAGNNPYTLETIVSGIGKKDSPDQPERSERLWTPFYKSVYQPVWMWERGRNKRNWFKRVKKDHVKKAAEASSATTPKKTWSNRLNDSWKEHLTTPDLESVPTVRSPQWIFLLLTASVLIVIPFVLAYVTSFYTPTIGLSCRTFTFVLYFVFQSLLTMLWGYDFWGYNDAYEVRPDWFYLLLFLFFGGSAFTAIIGTFMQILGVYRNCLCNIPMGSWGSKDFHFTVSTNSAEGIYYASRYWLSTGIASMCVLVIFCYFGWWYQRHWRMQFNNVVDQILKELEQPQVGENPDKPAADEPSKSKGIKKMLGGSSKPSKSGTDKTTQGVGKKGAIQDQNAELPQKTPVVETVVEVNPRPGTGSRAPTPAPSIGKPAQKDDLAIEKARE</sequence>
<feature type="signal peptide" evidence="3">
    <location>
        <begin position="1"/>
        <end position="27"/>
    </location>
</feature>
<feature type="transmembrane region" description="Helical" evidence="2">
    <location>
        <begin position="622"/>
        <end position="644"/>
    </location>
</feature>
<name>A0A6G1JG37_9PLEO</name>
<organism evidence="4 5">
    <name type="scientific">Lentithecium fluviatile CBS 122367</name>
    <dbReference type="NCBI Taxonomy" id="1168545"/>
    <lineage>
        <taxon>Eukaryota</taxon>
        <taxon>Fungi</taxon>
        <taxon>Dikarya</taxon>
        <taxon>Ascomycota</taxon>
        <taxon>Pezizomycotina</taxon>
        <taxon>Dothideomycetes</taxon>
        <taxon>Pleosporomycetidae</taxon>
        <taxon>Pleosporales</taxon>
        <taxon>Massarineae</taxon>
        <taxon>Lentitheciaceae</taxon>
        <taxon>Lentithecium</taxon>
    </lineage>
</organism>
<evidence type="ECO:0000256" key="1">
    <source>
        <dbReference type="SAM" id="MobiDB-lite"/>
    </source>
</evidence>
<keyword evidence="2" id="KW-0472">Membrane</keyword>
<evidence type="ECO:0000313" key="5">
    <source>
        <dbReference type="Proteomes" id="UP000799291"/>
    </source>
</evidence>